<comment type="caution">
    <text evidence="1">The sequence shown here is derived from an EMBL/GenBank/DDBJ whole genome shotgun (WGS) entry which is preliminary data.</text>
</comment>
<organism evidence="1 2">
    <name type="scientific">Coprinellus micaceus</name>
    <name type="common">Glistening ink-cap mushroom</name>
    <name type="synonym">Coprinus micaceus</name>
    <dbReference type="NCBI Taxonomy" id="71717"/>
    <lineage>
        <taxon>Eukaryota</taxon>
        <taxon>Fungi</taxon>
        <taxon>Dikarya</taxon>
        <taxon>Basidiomycota</taxon>
        <taxon>Agaricomycotina</taxon>
        <taxon>Agaricomycetes</taxon>
        <taxon>Agaricomycetidae</taxon>
        <taxon>Agaricales</taxon>
        <taxon>Agaricineae</taxon>
        <taxon>Psathyrellaceae</taxon>
        <taxon>Coprinellus</taxon>
    </lineage>
</organism>
<evidence type="ECO:0000313" key="1">
    <source>
        <dbReference type="EMBL" id="TEB18703.1"/>
    </source>
</evidence>
<reference evidence="1 2" key="1">
    <citation type="journal article" date="2019" name="Nat. Ecol. Evol.">
        <title>Megaphylogeny resolves global patterns of mushroom evolution.</title>
        <authorList>
            <person name="Varga T."/>
            <person name="Krizsan K."/>
            <person name="Foldi C."/>
            <person name="Dima B."/>
            <person name="Sanchez-Garcia M."/>
            <person name="Sanchez-Ramirez S."/>
            <person name="Szollosi G.J."/>
            <person name="Szarkandi J.G."/>
            <person name="Papp V."/>
            <person name="Albert L."/>
            <person name="Andreopoulos W."/>
            <person name="Angelini C."/>
            <person name="Antonin V."/>
            <person name="Barry K.W."/>
            <person name="Bougher N.L."/>
            <person name="Buchanan P."/>
            <person name="Buyck B."/>
            <person name="Bense V."/>
            <person name="Catcheside P."/>
            <person name="Chovatia M."/>
            <person name="Cooper J."/>
            <person name="Damon W."/>
            <person name="Desjardin D."/>
            <person name="Finy P."/>
            <person name="Geml J."/>
            <person name="Haridas S."/>
            <person name="Hughes K."/>
            <person name="Justo A."/>
            <person name="Karasinski D."/>
            <person name="Kautmanova I."/>
            <person name="Kiss B."/>
            <person name="Kocsube S."/>
            <person name="Kotiranta H."/>
            <person name="LaButti K.M."/>
            <person name="Lechner B.E."/>
            <person name="Liimatainen K."/>
            <person name="Lipzen A."/>
            <person name="Lukacs Z."/>
            <person name="Mihaltcheva S."/>
            <person name="Morgado L.N."/>
            <person name="Niskanen T."/>
            <person name="Noordeloos M.E."/>
            <person name="Ohm R.A."/>
            <person name="Ortiz-Santana B."/>
            <person name="Ovrebo C."/>
            <person name="Racz N."/>
            <person name="Riley R."/>
            <person name="Savchenko A."/>
            <person name="Shiryaev A."/>
            <person name="Soop K."/>
            <person name="Spirin V."/>
            <person name="Szebenyi C."/>
            <person name="Tomsovsky M."/>
            <person name="Tulloss R.E."/>
            <person name="Uehling J."/>
            <person name="Grigoriev I.V."/>
            <person name="Vagvolgyi C."/>
            <person name="Papp T."/>
            <person name="Martin F.M."/>
            <person name="Miettinen O."/>
            <person name="Hibbett D.S."/>
            <person name="Nagy L.G."/>
        </authorList>
    </citation>
    <scope>NUCLEOTIDE SEQUENCE [LARGE SCALE GENOMIC DNA]</scope>
    <source>
        <strain evidence="1 2">FP101781</strain>
    </source>
</reference>
<dbReference type="InterPro" id="IPR011990">
    <property type="entry name" value="TPR-like_helical_dom_sf"/>
</dbReference>
<gene>
    <name evidence="1" type="ORF">FA13DRAFT_1821552</name>
</gene>
<keyword evidence="2" id="KW-1185">Reference proteome</keyword>
<dbReference type="OrthoDB" id="185373at2759"/>
<proteinExistence type="predicted"/>
<dbReference type="Proteomes" id="UP000298030">
    <property type="component" value="Unassembled WGS sequence"/>
</dbReference>
<dbReference type="STRING" id="71717.A0A4Y7SBJ3"/>
<evidence type="ECO:0000313" key="2">
    <source>
        <dbReference type="Proteomes" id="UP000298030"/>
    </source>
</evidence>
<dbReference type="EMBL" id="QPFP01000233">
    <property type="protein sequence ID" value="TEB18703.1"/>
    <property type="molecule type" value="Genomic_DNA"/>
</dbReference>
<accession>A0A4Y7SBJ3</accession>
<sequence length="881" mass="98951">MLGASWAQRRTYSLRLARSIQPRRTSARHIALPIPKLGFQDAVENLNPPYTVSIDRPRGPRYSTSISSAAEQAVALLRENKVEEAAGIVSRFPEGGSDHRLVVEVVDQFLGTSKGVEDSENLFLWLESFPDANSASSDVFHQIFDQLIGHDDGNRSLVRRFGLLCASKGYQDFVAAHVTPVVLRQATDSEAATWGDEVLLAAAEFKGLQGSLEGVLEEDGLDYALAPPTVAQMTSTMQQVEETLPAVLPATSLNEDSVFEEDGPEYVASVTPLYSGSTQSRVDRVMEDLIRGERWGEAHTFLLEIQQTGRLPPAAACTTAIQTLLDQLLDPTIPSEDKLTTRPQYLDWVRALPPALSHENVPFAKHLVDILFRPDISVSPLARDTAVALASRGYLFSIVPHIIRIYCTHPDSRIPTAFVDALEKNNREFNQEYHATYAEERTRSLHLKIRSSIVRTLATFGSFSHAMRFFPERSEGFINGYEVLLRQIRASGPAAAPYEKIVLSRIPERPEPTYTPLPDEHSLAAQYDWLSDVFVTEKASPHPMIILDFINAFQASNYPNSHPLTQLLNKAMVAGPLHASAFLYAEMLYYYREENYRAVLETINDHAFLGCGIPRHVVETLRWRMEKGKSRVESSYRFHENKSLKIPYKIWAPSPMCNIFWHTVAAKTLNRHSLRNQYDWLVKTLEQVKIAEHDGRLRAPGAKSRLYPNGDAFIPFMKKFMEAKGPQAGTAVINDIVRLGLQVKTTHFSELAHAYAMSGAPGPAFTILRKLEAGFATIKKMKEGEKEPKERLPYGSPQNVNTLPLVPDVHMFAYLARAFIKTGRIEDAETVLSEMDTYLKEEAEVHWYVKKVRASLENLKIRLALEKAKKVEVGEKIESVW</sequence>
<protein>
    <submittedName>
        <fullName evidence="1">Uncharacterized protein</fullName>
    </submittedName>
</protein>
<dbReference type="Gene3D" id="1.25.40.10">
    <property type="entry name" value="Tetratricopeptide repeat domain"/>
    <property type="match status" value="1"/>
</dbReference>
<name>A0A4Y7SBJ3_COPMI</name>
<dbReference type="AlphaFoldDB" id="A0A4Y7SBJ3"/>